<dbReference type="EMBL" id="MFSQ01000107">
    <property type="protein sequence ID" value="OGI38950.1"/>
    <property type="molecule type" value="Genomic_DNA"/>
</dbReference>
<evidence type="ECO:0000256" key="14">
    <source>
        <dbReference type="ARBA" id="ARBA00043094"/>
    </source>
</evidence>
<evidence type="ECO:0000256" key="12">
    <source>
        <dbReference type="ARBA" id="ARBA00039567"/>
    </source>
</evidence>
<evidence type="ECO:0000256" key="6">
    <source>
        <dbReference type="ARBA" id="ARBA00022777"/>
    </source>
</evidence>
<dbReference type="CDD" id="cd00130">
    <property type="entry name" value="PAS"/>
    <property type="match status" value="1"/>
</dbReference>
<dbReference type="NCBIfam" id="NF008293">
    <property type="entry name" value="PRK11073.1"/>
    <property type="match status" value="1"/>
</dbReference>
<dbReference type="Pfam" id="PF02518">
    <property type="entry name" value="HATPase_c"/>
    <property type="match status" value="1"/>
</dbReference>
<protein>
    <recommendedName>
        <fullName evidence="12">Sensory histidine kinase/phosphatase NtrB</fullName>
        <ecNumber evidence="2">2.7.13.3</ecNumber>
    </recommendedName>
    <alternativeName>
        <fullName evidence="13">Nitrogen regulation protein NR(II)</fullName>
    </alternativeName>
    <alternativeName>
        <fullName evidence="14">Nitrogen regulator II</fullName>
    </alternativeName>
</protein>
<dbReference type="EC" id="2.7.13.3" evidence="2"/>
<dbReference type="SUPFAM" id="SSF55874">
    <property type="entry name" value="ATPase domain of HSP90 chaperone/DNA topoisomerase II/histidine kinase"/>
    <property type="match status" value="1"/>
</dbReference>
<accession>A0A1F6T1C3</accession>
<name>A0A1F6T1C3_9PROT</name>
<dbReference type="Gene3D" id="3.30.450.20">
    <property type="entry name" value="PAS domain"/>
    <property type="match status" value="1"/>
</dbReference>
<comment type="catalytic activity">
    <reaction evidence="1">
        <text>ATP + protein L-histidine = ADP + protein N-phospho-L-histidine.</text>
        <dbReference type="EC" id="2.7.13.3"/>
    </reaction>
</comment>
<keyword evidence="4" id="KW-0808">Transferase</keyword>
<evidence type="ECO:0000256" key="4">
    <source>
        <dbReference type="ARBA" id="ARBA00022679"/>
    </source>
</evidence>
<comment type="function">
    <text evidence="11">Member of the two-component regulatory system NtrB/NtrC, which controls expression of the nitrogen-regulated (ntr) genes in response to nitrogen limitation. Under conditions of nitrogen limitation, NtrB autophosphorylates and transfers the phosphoryl group to NtrC. In the presence of nitrogen, acts as a phosphatase that dephosphorylates and inactivates NtrC.</text>
</comment>
<evidence type="ECO:0000256" key="3">
    <source>
        <dbReference type="ARBA" id="ARBA00022553"/>
    </source>
</evidence>
<dbReference type="InterPro" id="IPR036890">
    <property type="entry name" value="HATPase_C_sf"/>
</dbReference>
<feature type="domain" description="Histidine kinase" evidence="15">
    <location>
        <begin position="135"/>
        <end position="347"/>
    </location>
</feature>
<evidence type="ECO:0000256" key="1">
    <source>
        <dbReference type="ARBA" id="ARBA00000085"/>
    </source>
</evidence>
<gene>
    <name evidence="16" type="ORF">A2140_08295</name>
</gene>
<dbReference type="GO" id="GO:0006355">
    <property type="term" value="P:regulation of DNA-templated transcription"/>
    <property type="evidence" value="ECO:0007669"/>
    <property type="project" value="InterPro"/>
</dbReference>
<dbReference type="PANTHER" id="PTHR43065">
    <property type="entry name" value="SENSOR HISTIDINE KINASE"/>
    <property type="match status" value="1"/>
</dbReference>
<dbReference type="GO" id="GO:0005524">
    <property type="term" value="F:ATP binding"/>
    <property type="evidence" value="ECO:0007669"/>
    <property type="project" value="UniProtKB-KW"/>
</dbReference>
<dbReference type="Pfam" id="PF00989">
    <property type="entry name" value="PAS"/>
    <property type="match status" value="1"/>
</dbReference>
<evidence type="ECO:0000256" key="9">
    <source>
        <dbReference type="ARBA" id="ARBA00023012"/>
    </source>
</evidence>
<dbReference type="InterPro" id="IPR003661">
    <property type="entry name" value="HisK_dim/P_dom"/>
</dbReference>
<keyword evidence="10" id="KW-0535">Nitrogen fixation</keyword>
<dbReference type="SUPFAM" id="SSF47384">
    <property type="entry name" value="Homodimeric domain of signal transducing histidine kinase"/>
    <property type="match status" value="1"/>
</dbReference>
<reference evidence="16 17" key="1">
    <citation type="journal article" date="2016" name="Nat. Commun.">
        <title>Thousands of microbial genomes shed light on interconnected biogeochemical processes in an aquifer system.</title>
        <authorList>
            <person name="Anantharaman K."/>
            <person name="Brown C.T."/>
            <person name="Hug L.A."/>
            <person name="Sharon I."/>
            <person name="Castelle C.J."/>
            <person name="Probst A.J."/>
            <person name="Thomas B.C."/>
            <person name="Singh A."/>
            <person name="Wilkins M.J."/>
            <person name="Karaoz U."/>
            <person name="Brodie E.L."/>
            <person name="Williams K.H."/>
            <person name="Hubbard S.S."/>
            <person name="Banfield J.F."/>
        </authorList>
    </citation>
    <scope>NUCLEOTIDE SEQUENCE [LARGE SCALE GENOMIC DNA]</scope>
</reference>
<dbReference type="PROSITE" id="PS50109">
    <property type="entry name" value="HIS_KIN"/>
    <property type="match status" value="1"/>
</dbReference>
<evidence type="ECO:0000313" key="17">
    <source>
        <dbReference type="Proteomes" id="UP000178379"/>
    </source>
</evidence>
<dbReference type="CDD" id="cd00082">
    <property type="entry name" value="HisKA"/>
    <property type="match status" value="1"/>
</dbReference>
<evidence type="ECO:0000313" key="16">
    <source>
        <dbReference type="EMBL" id="OGI38950.1"/>
    </source>
</evidence>
<evidence type="ECO:0000259" key="15">
    <source>
        <dbReference type="PROSITE" id="PS50109"/>
    </source>
</evidence>
<dbReference type="Gene3D" id="3.30.565.10">
    <property type="entry name" value="Histidine kinase-like ATPase, C-terminal domain"/>
    <property type="match status" value="1"/>
</dbReference>
<evidence type="ECO:0000256" key="7">
    <source>
        <dbReference type="ARBA" id="ARBA00022801"/>
    </source>
</evidence>
<dbReference type="PRINTS" id="PR00344">
    <property type="entry name" value="BCTRLSENSOR"/>
</dbReference>
<keyword evidence="9" id="KW-0902">Two-component regulatory system</keyword>
<sequence length="353" mass="39178">MAFNTQRLLDGLSTAVLTFDPALRLASINPAGEMLFEISAKKVLGQHLIDLLPASPGLVRILQSTLKQRRAFTARSVALRLPWRRALTIDCTVTPLTDGTDGLLVEIAQVDRWLRLAREGDQHQRQAANRAVMRGLAHEIKNPLGGLRGAAQLLDRELKDAALRDYTHIIIHEADRLRDLVDRMIGPSRPLNLQPVNIHSVLEHVRKLIEVENPVGLTITRLYDPSLPDVVADYGQLIQAVLNIVRNAVQATDGRGHITLRTRIERGLTVGRQRHRLAARIDIEDNGPGIPAALREQIFYPMVTGRPEGTGLGLSIAQEIVLRHDGLIEVASEPGRTVFSIYLPLRNVHEQHG</sequence>
<dbReference type="Proteomes" id="UP000178379">
    <property type="component" value="Unassembled WGS sequence"/>
</dbReference>
<evidence type="ECO:0000256" key="10">
    <source>
        <dbReference type="ARBA" id="ARBA00023231"/>
    </source>
</evidence>
<dbReference type="STRING" id="1817756.A2140_08295"/>
<dbReference type="InterPro" id="IPR035965">
    <property type="entry name" value="PAS-like_dom_sf"/>
</dbReference>
<comment type="caution">
    <text evidence="16">The sequence shown here is derived from an EMBL/GenBank/DDBJ whole genome shotgun (WGS) entry which is preliminary data.</text>
</comment>
<dbReference type="GO" id="GO:0000155">
    <property type="term" value="F:phosphorelay sensor kinase activity"/>
    <property type="evidence" value="ECO:0007669"/>
    <property type="project" value="InterPro"/>
</dbReference>
<dbReference type="InterPro" id="IPR036097">
    <property type="entry name" value="HisK_dim/P_sf"/>
</dbReference>
<dbReference type="GO" id="GO:0016787">
    <property type="term" value="F:hydrolase activity"/>
    <property type="evidence" value="ECO:0007669"/>
    <property type="project" value="UniProtKB-KW"/>
</dbReference>
<organism evidence="16 17">
    <name type="scientific">Candidatus Muproteobacteria bacterium RBG_16_62_13</name>
    <dbReference type="NCBI Taxonomy" id="1817756"/>
    <lineage>
        <taxon>Bacteria</taxon>
        <taxon>Pseudomonadati</taxon>
        <taxon>Pseudomonadota</taxon>
        <taxon>Candidatus Muproteobacteria</taxon>
    </lineage>
</organism>
<proteinExistence type="predicted"/>
<dbReference type="AlphaFoldDB" id="A0A1F6T1C3"/>
<keyword evidence="7" id="KW-0378">Hydrolase</keyword>
<evidence type="ECO:0000256" key="5">
    <source>
        <dbReference type="ARBA" id="ARBA00022741"/>
    </source>
</evidence>
<keyword evidence="6" id="KW-0418">Kinase</keyword>
<dbReference type="InterPro" id="IPR003594">
    <property type="entry name" value="HATPase_dom"/>
</dbReference>
<evidence type="ECO:0000256" key="13">
    <source>
        <dbReference type="ARBA" id="ARBA00042313"/>
    </source>
</evidence>
<dbReference type="InterPro" id="IPR000014">
    <property type="entry name" value="PAS"/>
</dbReference>
<keyword evidence="8" id="KW-0067">ATP-binding</keyword>
<dbReference type="InterPro" id="IPR004358">
    <property type="entry name" value="Sig_transdc_His_kin-like_C"/>
</dbReference>
<dbReference type="Gene3D" id="1.10.287.130">
    <property type="match status" value="1"/>
</dbReference>
<dbReference type="PANTHER" id="PTHR43065:SF16">
    <property type="entry name" value="SENSORY HISTIDINE KINASE_PHOSPHATASE NTRB"/>
    <property type="match status" value="1"/>
</dbReference>
<evidence type="ECO:0000256" key="2">
    <source>
        <dbReference type="ARBA" id="ARBA00012438"/>
    </source>
</evidence>
<dbReference type="InterPro" id="IPR005467">
    <property type="entry name" value="His_kinase_dom"/>
</dbReference>
<evidence type="ECO:0000256" key="8">
    <source>
        <dbReference type="ARBA" id="ARBA00022840"/>
    </source>
</evidence>
<dbReference type="InterPro" id="IPR013767">
    <property type="entry name" value="PAS_fold"/>
</dbReference>
<keyword evidence="3" id="KW-0597">Phosphoprotein</keyword>
<evidence type="ECO:0000256" key="11">
    <source>
        <dbReference type="ARBA" id="ARBA00037696"/>
    </source>
</evidence>
<dbReference type="SMART" id="SM00387">
    <property type="entry name" value="HATPase_c"/>
    <property type="match status" value="1"/>
</dbReference>
<dbReference type="Pfam" id="PF00512">
    <property type="entry name" value="HisKA"/>
    <property type="match status" value="1"/>
</dbReference>
<dbReference type="SUPFAM" id="SSF55785">
    <property type="entry name" value="PYP-like sensor domain (PAS domain)"/>
    <property type="match status" value="1"/>
</dbReference>
<dbReference type="SMART" id="SM00388">
    <property type="entry name" value="HisKA"/>
    <property type="match status" value="1"/>
</dbReference>
<keyword evidence="5" id="KW-0547">Nucleotide-binding</keyword>